<gene>
    <name evidence="3" type="ORF">Pme01_51500</name>
</gene>
<sequence>METVLIYVGIPALVILVITGLVFAGDVRRGKRYRPGRPFEFRPVWFLSSPERLTEQGPDEHRALHGAAAATALPAGGSSPATEWSARKSAEERATGGASDRW</sequence>
<dbReference type="Proteomes" id="UP000599074">
    <property type="component" value="Unassembled WGS sequence"/>
</dbReference>
<accession>A0A8J3TEV7</accession>
<protein>
    <submittedName>
        <fullName evidence="3">Uncharacterized protein</fullName>
    </submittedName>
</protein>
<evidence type="ECO:0000256" key="2">
    <source>
        <dbReference type="SAM" id="Phobius"/>
    </source>
</evidence>
<feature type="compositionally biased region" description="Basic and acidic residues" evidence="1">
    <location>
        <begin position="85"/>
        <end position="102"/>
    </location>
</feature>
<feature type="region of interest" description="Disordered" evidence="1">
    <location>
        <begin position="71"/>
        <end position="102"/>
    </location>
</feature>
<dbReference type="AlphaFoldDB" id="A0A8J3TEV7"/>
<reference evidence="3" key="1">
    <citation type="submission" date="2021-01" db="EMBL/GenBank/DDBJ databases">
        <title>Whole genome shotgun sequence of Planosporangium mesophilum NBRC 109066.</title>
        <authorList>
            <person name="Komaki H."/>
            <person name="Tamura T."/>
        </authorList>
    </citation>
    <scope>NUCLEOTIDE SEQUENCE</scope>
    <source>
        <strain evidence="3">NBRC 109066</strain>
    </source>
</reference>
<name>A0A8J3TEV7_9ACTN</name>
<feature type="compositionally biased region" description="Low complexity" evidence="1">
    <location>
        <begin position="71"/>
        <end position="81"/>
    </location>
</feature>
<keyword evidence="2" id="KW-1133">Transmembrane helix</keyword>
<organism evidence="3 4">
    <name type="scientific">Planosporangium mesophilum</name>
    <dbReference type="NCBI Taxonomy" id="689768"/>
    <lineage>
        <taxon>Bacteria</taxon>
        <taxon>Bacillati</taxon>
        <taxon>Actinomycetota</taxon>
        <taxon>Actinomycetes</taxon>
        <taxon>Micromonosporales</taxon>
        <taxon>Micromonosporaceae</taxon>
        <taxon>Planosporangium</taxon>
    </lineage>
</organism>
<evidence type="ECO:0000313" key="3">
    <source>
        <dbReference type="EMBL" id="GII25553.1"/>
    </source>
</evidence>
<evidence type="ECO:0000313" key="4">
    <source>
        <dbReference type="Proteomes" id="UP000599074"/>
    </source>
</evidence>
<keyword evidence="4" id="KW-1185">Reference proteome</keyword>
<comment type="caution">
    <text evidence="3">The sequence shown here is derived from an EMBL/GenBank/DDBJ whole genome shotgun (WGS) entry which is preliminary data.</text>
</comment>
<evidence type="ECO:0000256" key="1">
    <source>
        <dbReference type="SAM" id="MobiDB-lite"/>
    </source>
</evidence>
<feature type="transmembrane region" description="Helical" evidence="2">
    <location>
        <begin position="6"/>
        <end position="24"/>
    </location>
</feature>
<proteinExistence type="predicted"/>
<dbReference type="EMBL" id="BOON01000053">
    <property type="protein sequence ID" value="GII25553.1"/>
    <property type="molecule type" value="Genomic_DNA"/>
</dbReference>
<keyword evidence="2" id="KW-0472">Membrane</keyword>
<keyword evidence="2" id="KW-0812">Transmembrane</keyword>